<sequence length="63" mass="7169">MVSQRREDRMVSRSDKDRMTFRDYLLSGPKTDSFDLHRDRDTGRDISLADDDPAPASPAPLTS</sequence>
<accession>A0A161Q1P5</accession>
<dbReference type="EMBL" id="LPZR01000175">
    <property type="protein sequence ID" value="KYO51351.1"/>
    <property type="molecule type" value="Genomic_DNA"/>
</dbReference>
<reference evidence="2 3" key="1">
    <citation type="submission" date="2015-12" db="EMBL/GenBank/DDBJ databases">
        <title>Genome sequence of Tistrella mobilis MCCC 1A02139.</title>
        <authorList>
            <person name="Lu L."/>
            <person name="Lai Q."/>
            <person name="Shao Z."/>
            <person name="Qian P."/>
        </authorList>
    </citation>
    <scope>NUCLEOTIDE SEQUENCE [LARGE SCALE GENOMIC DNA]</scope>
    <source>
        <strain evidence="2 3">MCCC 1A02139</strain>
    </source>
</reference>
<proteinExistence type="predicted"/>
<protein>
    <submittedName>
        <fullName evidence="2">Uncharacterized protein</fullName>
    </submittedName>
</protein>
<name>A0A161Q1P5_9PROT</name>
<evidence type="ECO:0000313" key="3">
    <source>
        <dbReference type="Proteomes" id="UP000075787"/>
    </source>
</evidence>
<dbReference type="AlphaFoldDB" id="A0A161Q1P5"/>
<organism evidence="2 3">
    <name type="scientific">Tistrella mobilis</name>
    <dbReference type="NCBI Taxonomy" id="171437"/>
    <lineage>
        <taxon>Bacteria</taxon>
        <taxon>Pseudomonadati</taxon>
        <taxon>Pseudomonadota</taxon>
        <taxon>Alphaproteobacteria</taxon>
        <taxon>Geminicoccales</taxon>
        <taxon>Geminicoccaceae</taxon>
        <taxon>Tistrella</taxon>
    </lineage>
</organism>
<gene>
    <name evidence="2" type="ORF">AUP44_09350</name>
</gene>
<feature type="region of interest" description="Disordered" evidence="1">
    <location>
        <begin position="27"/>
        <end position="63"/>
    </location>
</feature>
<evidence type="ECO:0000256" key="1">
    <source>
        <dbReference type="SAM" id="MobiDB-lite"/>
    </source>
</evidence>
<evidence type="ECO:0000313" key="2">
    <source>
        <dbReference type="EMBL" id="KYO51351.1"/>
    </source>
</evidence>
<comment type="caution">
    <text evidence="2">The sequence shown here is derived from an EMBL/GenBank/DDBJ whole genome shotgun (WGS) entry which is preliminary data.</text>
</comment>
<dbReference type="Proteomes" id="UP000075787">
    <property type="component" value="Unassembled WGS sequence"/>
</dbReference>
<feature type="compositionally biased region" description="Basic and acidic residues" evidence="1">
    <location>
        <begin position="32"/>
        <end position="44"/>
    </location>
</feature>